<evidence type="ECO:0000259" key="2">
    <source>
        <dbReference type="Pfam" id="PF00496"/>
    </source>
</evidence>
<accession>A0A8J7KJA8</accession>
<dbReference type="GO" id="GO:0015833">
    <property type="term" value="P:peptide transport"/>
    <property type="evidence" value="ECO:0007669"/>
    <property type="project" value="TreeGrafter"/>
</dbReference>
<organism evidence="3 4">
    <name type="scientific">Longispora fulva</name>
    <dbReference type="NCBI Taxonomy" id="619741"/>
    <lineage>
        <taxon>Bacteria</taxon>
        <taxon>Bacillati</taxon>
        <taxon>Actinomycetota</taxon>
        <taxon>Actinomycetes</taxon>
        <taxon>Micromonosporales</taxon>
        <taxon>Micromonosporaceae</taxon>
        <taxon>Longispora</taxon>
    </lineage>
</organism>
<keyword evidence="1" id="KW-0732">Signal</keyword>
<comment type="caution">
    <text evidence="3">The sequence shown here is derived from an EMBL/GenBank/DDBJ whole genome shotgun (WGS) entry which is preliminary data.</text>
</comment>
<reference evidence="3" key="1">
    <citation type="submission" date="2020-11" db="EMBL/GenBank/DDBJ databases">
        <title>Sequencing the genomes of 1000 actinobacteria strains.</title>
        <authorList>
            <person name="Klenk H.-P."/>
        </authorList>
    </citation>
    <scope>NUCLEOTIDE SEQUENCE</scope>
    <source>
        <strain evidence="3">DSM 45356</strain>
    </source>
</reference>
<dbReference type="Pfam" id="PF00496">
    <property type="entry name" value="SBP_bac_5"/>
    <property type="match status" value="1"/>
</dbReference>
<gene>
    <name evidence="3" type="ORF">IW245_006384</name>
</gene>
<dbReference type="PROSITE" id="PS51257">
    <property type="entry name" value="PROKAR_LIPOPROTEIN"/>
    <property type="match status" value="1"/>
</dbReference>
<dbReference type="InterPro" id="IPR000914">
    <property type="entry name" value="SBP_5_dom"/>
</dbReference>
<dbReference type="GO" id="GO:0042597">
    <property type="term" value="C:periplasmic space"/>
    <property type="evidence" value="ECO:0007669"/>
    <property type="project" value="UniProtKB-ARBA"/>
</dbReference>
<dbReference type="GO" id="GO:1904680">
    <property type="term" value="F:peptide transmembrane transporter activity"/>
    <property type="evidence" value="ECO:0007669"/>
    <property type="project" value="TreeGrafter"/>
</dbReference>
<dbReference type="PANTHER" id="PTHR30290:SF83">
    <property type="entry name" value="ABC TRANSPORTER SUBSTRATE-BINDING PROTEIN"/>
    <property type="match status" value="1"/>
</dbReference>
<dbReference type="Proteomes" id="UP000622552">
    <property type="component" value="Unassembled WGS sequence"/>
</dbReference>
<dbReference type="Gene3D" id="3.40.190.10">
    <property type="entry name" value="Periplasmic binding protein-like II"/>
    <property type="match status" value="1"/>
</dbReference>
<dbReference type="InterPro" id="IPR039424">
    <property type="entry name" value="SBP_5"/>
</dbReference>
<evidence type="ECO:0000313" key="4">
    <source>
        <dbReference type="Proteomes" id="UP000622552"/>
    </source>
</evidence>
<dbReference type="Gene3D" id="3.90.76.10">
    <property type="entry name" value="Dipeptide-binding Protein, Domain 1"/>
    <property type="match status" value="1"/>
</dbReference>
<proteinExistence type="predicted"/>
<keyword evidence="4" id="KW-1185">Reference proteome</keyword>
<dbReference type="PIRSF" id="PIRSF002741">
    <property type="entry name" value="MppA"/>
    <property type="match status" value="1"/>
</dbReference>
<feature type="signal peptide" evidence="1">
    <location>
        <begin position="1"/>
        <end position="22"/>
    </location>
</feature>
<protein>
    <submittedName>
        <fullName evidence="3">Peptide/nickel transport system substrate-binding protein/oligopeptide transport system substrate-binding protein</fullName>
    </submittedName>
</protein>
<sequence length="533" mass="56951">MQVRKFAALVAVPVAAAIGLTACGGGGTGAGKSGGTVSIGIAEPKFLTPTNTNDSSGSQVLESLFAGLVDINSTSNKPELDVAEKIETKDSKTWSVKIKDGYTFHNGEKVTSDSFIDAWNYGAYGPNGQESNNFFAKIKGYADLNPADTKAVPTAKTLTGLKKVDDLNFSIELDAPFADWLSVIGYTAFFPMPKAAFADVKAYNNAPIGNGPFKMKGTWTHDQKIEVEAYDGYKGTKPKIKGVTFKIYQQATAQYSELLANTNDIMTTIPTSSLGSASADLGDRYKTSPSSSFTFMALPVYNPKFANADVRKAISMAIDREEIVKTIFKGSRKAADSFVSPVVPGYKPGAGGDAVKYDPTKAKALLDAAGGFPGGALTITYNVDGDHKEWVDAVCNQLIKNLGIKCVGAGEPKFADLRTKAKAKQDIGAFRMGWSMDYASMENYLDPLYGTGGSSNYYGYDNKAFNALVAAGNQEATTDGAIKKYQEAEALLAKDVPVAPLFFGQNVYGYSTKVKDVFVDARGHVDLLKLDTK</sequence>
<dbReference type="GO" id="GO:0043190">
    <property type="term" value="C:ATP-binding cassette (ABC) transporter complex"/>
    <property type="evidence" value="ECO:0007669"/>
    <property type="project" value="InterPro"/>
</dbReference>
<dbReference type="PANTHER" id="PTHR30290">
    <property type="entry name" value="PERIPLASMIC BINDING COMPONENT OF ABC TRANSPORTER"/>
    <property type="match status" value="1"/>
</dbReference>
<dbReference type="EMBL" id="JADOUF010000001">
    <property type="protein sequence ID" value="MBG6140190.1"/>
    <property type="molecule type" value="Genomic_DNA"/>
</dbReference>
<feature type="chain" id="PRO_5039730410" evidence="1">
    <location>
        <begin position="23"/>
        <end position="533"/>
    </location>
</feature>
<dbReference type="RefSeq" id="WP_197006761.1">
    <property type="nucleotide sequence ID" value="NZ_BONS01000006.1"/>
</dbReference>
<dbReference type="CDD" id="cd00995">
    <property type="entry name" value="PBP2_NikA_DppA_OppA_like"/>
    <property type="match status" value="1"/>
</dbReference>
<name>A0A8J7KJA8_9ACTN</name>
<evidence type="ECO:0000313" key="3">
    <source>
        <dbReference type="EMBL" id="MBG6140190.1"/>
    </source>
</evidence>
<dbReference type="InterPro" id="IPR030678">
    <property type="entry name" value="Peptide/Ni-bd"/>
</dbReference>
<dbReference type="AlphaFoldDB" id="A0A8J7KJA8"/>
<dbReference type="SUPFAM" id="SSF53850">
    <property type="entry name" value="Periplasmic binding protein-like II"/>
    <property type="match status" value="1"/>
</dbReference>
<dbReference type="Gene3D" id="3.10.105.10">
    <property type="entry name" value="Dipeptide-binding Protein, Domain 3"/>
    <property type="match status" value="1"/>
</dbReference>
<feature type="domain" description="Solute-binding protein family 5" evidence="2">
    <location>
        <begin position="78"/>
        <end position="455"/>
    </location>
</feature>
<evidence type="ECO:0000256" key="1">
    <source>
        <dbReference type="SAM" id="SignalP"/>
    </source>
</evidence>